<evidence type="ECO:0000256" key="3">
    <source>
        <dbReference type="ARBA" id="ARBA00022676"/>
    </source>
</evidence>
<evidence type="ECO:0000256" key="2">
    <source>
        <dbReference type="ARBA" id="ARBA00022475"/>
    </source>
</evidence>
<evidence type="ECO:0008006" key="12">
    <source>
        <dbReference type="Google" id="ProtNLM"/>
    </source>
</evidence>
<feature type="transmembrane region" description="Helical" evidence="9">
    <location>
        <begin position="110"/>
        <end position="135"/>
    </location>
</feature>
<feature type="transmembrane region" description="Helical" evidence="9">
    <location>
        <begin position="232"/>
        <end position="255"/>
    </location>
</feature>
<evidence type="ECO:0000256" key="4">
    <source>
        <dbReference type="ARBA" id="ARBA00022679"/>
    </source>
</evidence>
<evidence type="ECO:0000256" key="6">
    <source>
        <dbReference type="ARBA" id="ARBA00022989"/>
    </source>
</evidence>
<keyword evidence="11" id="KW-1185">Reference proteome</keyword>
<keyword evidence="4" id="KW-0808">Transferase</keyword>
<organism evidence="10 11">
    <name type="scientific">Actinoallomurus vinaceus</name>
    <dbReference type="NCBI Taxonomy" id="1080074"/>
    <lineage>
        <taxon>Bacteria</taxon>
        <taxon>Bacillati</taxon>
        <taxon>Actinomycetota</taxon>
        <taxon>Actinomycetes</taxon>
        <taxon>Streptosporangiales</taxon>
        <taxon>Thermomonosporaceae</taxon>
        <taxon>Actinoallomurus</taxon>
    </lineage>
</organism>
<evidence type="ECO:0000256" key="8">
    <source>
        <dbReference type="SAM" id="MobiDB-lite"/>
    </source>
</evidence>
<keyword evidence="6 9" id="KW-1133">Transmembrane helix</keyword>
<name>A0ABP8UR43_9ACTN</name>
<gene>
    <name evidence="10" type="ORF">GCM10023196_093430</name>
</gene>
<feature type="transmembrane region" description="Helical" evidence="9">
    <location>
        <begin position="424"/>
        <end position="447"/>
    </location>
</feature>
<feature type="region of interest" description="Disordered" evidence="8">
    <location>
        <begin position="1"/>
        <end position="31"/>
    </location>
</feature>
<proteinExistence type="predicted"/>
<evidence type="ECO:0000256" key="5">
    <source>
        <dbReference type="ARBA" id="ARBA00022692"/>
    </source>
</evidence>
<dbReference type="PANTHER" id="PTHR33908:SF11">
    <property type="entry name" value="MEMBRANE PROTEIN"/>
    <property type="match status" value="1"/>
</dbReference>
<keyword evidence="2" id="KW-1003">Cell membrane</keyword>
<evidence type="ECO:0000313" key="11">
    <source>
        <dbReference type="Proteomes" id="UP001501442"/>
    </source>
</evidence>
<evidence type="ECO:0000256" key="1">
    <source>
        <dbReference type="ARBA" id="ARBA00004651"/>
    </source>
</evidence>
<feature type="transmembrane region" description="Helical" evidence="9">
    <location>
        <begin position="165"/>
        <end position="185"/>
    </location>
</feature>
<keyword evidence="3" id="KW-0328">Glycosyltransferase</keyword>
<evidence type="ECO:0000313" key="10">
    <source>
        <dbReference type="EMBL" id="GAA4637880.1"/>
    </source>
</evidence>
<evidence type="ECO:0000256" key="9">
    <source>
        <dbReference type="SAM" id="Phobius"/>
    </source>
</evidence>
<reference evidence="11" key="1">
    <citation type="journal article" date="2019" name="Int. J. Syst. Evol. Microbiol.">
        <title>The Global Catalogue of Microorganisms (GCM) 10K type strain sequencing project: providing services to taxonomists for standard genome sequencing and annotation.</title>
        <authorList>
            <consortium name="The Broad Institute Genomics Platform"/>
            <consortium name="The Broad Institute Genome Sequencing Center for Infectious Disease"/>
            <person name="Wu L."/>
            <person name="Ma J."/>
        </authorList>
    </citation>
    <scope>NUCLEOTIDE SEQUENCE [LARGE SCALE GENOMIC DNA]</scope>
    <source>
        <strain evidence="11">JCM 17939</strain>
    </source>
</reference>
<protein>
    <recommendedName>
        <fullName evidence="12">Glycosyltransferase RgtA/B/C/D-like domain-containing protein</fullName>
    </recommendedName>
</protein>
<comment type="caution">
    <text evidence="10">The sequence shown here is derived from an EMBL/GenBank/DDBJ whole genome shotgun (WGS) entry which is preliminary data.</text>
</comment>
<comment type="subcellular location">
    <subcellularLocation>
        <location evidence="1">Cell membrane</location>
        <topology evidence="1">Multi-pass membrane protein</topology>
    </subcellularLocation>
</comment>
<feature type="region of interest" description="Disordered" evidence="8">
    <location>
        <begin position="505"/>
        <end position="532"/>
    </location>
</feature>
<feature type="transmembrane region" description="Helical" evidence="9">
    <location>
        <begin position="197"/>
        <end position="225"/>
    </location>
</feature>
<accession>A0ABP8UR43</accession>
<feature type="compositionally biased region" description="Low complexity" evidence="8">
    <location>
        <begin position="519"/>
        <end position="532"/>
    </location>
</feature>
<feature type="transmembrane region" description="Helical" evidence="9">
    <location>
        <begin position="52"/>
        <end position="71"/>
    </location>
</feature>
<dbReference type="InterPro" id="IPR050297">
    <property type="entry name" value="LipidA_mod_glycosyltrf_83"/>
</dbReference>
<keyword evidence="5 9" id="KW-0812">Transmembrane</keyword>
<dbReference type="EMBL" id="BAABHK010000021">
    <property type="protein sequence ID" value="GAA4637880.1"/>
    <property type="molecule type" value="Genomic_DNA"/>
</dbReference>
<feature type="transmembrane region" description="Helical" evidence="9">
    <location>
        <begin position="478"/>
        <end position="496"/>
    </location>
</feature>
<dbReference type="PANTHER" id="PTHR33908">
    <property type="entry name" value="MANNOSYLTRANSFERASE YKCB-RELATED"/>
    <property type="match status" value="1"/>
</dbReference>
<dbReference type="Proteomes" id="UP001501442">
    <property type="component" value="Unassembled WGS sequence"/>
</dbReference>
<sequence>MTNAGERGTASVVTGARSDEESQVTTVDEHVTEEAPAVRGSGLWALMRRHKIFTVVLAAGALLRMIATLGYRPASWFNDSFDYLHVAISPYPHAIRPDGYSFLLWILKPFHSFMLVATIQHLMGLASAVMIYAVLRKRFGLPGWGASLATAPLLFDGYQIQLEHLILSDTMFGFLLVSIVTLLLWHGRDLSWKVGAVAGLLLGLATLTRTVGTPVLAAVIVYFLVRRVKWRVIAATVVVCALPLAAYAGWFWSYYGKPGMTMSSGVFLYARVSAFADCNKIKPPVTEYALCKNNKTSHTPLVFSQDAIWNRNSPFHRIPAARFTDYQNQLASDFAKRAIMAQPVDYLKVVGKDFLFTFRWKRTVFPDRATYEMYQFGTKSAALPTWRMSRDRTAASEARTYEQGDARTDIVDPYAKIIRTYQQYAHLPGTLLGGILIVGLAGLIPLWRRWGGAALLPWVTATGLLLVPPATAEFDYRYVLPTVPLACIAAAITFSAEPRRKLARVARRHGGASDESDAADAGSSSSDEPVPA</sequence>
<evidence type="ECO:0000256" key="7">
    <source>
        <dbReference type="ARBA" id="ARBA00023136"/>
    </source>
</evidence>
<keyword evidence="7 9" id="KW-0472">Membrane</keyword>